<feature type="region of interest" description="Disordered" evidence="1">
    <location>
        <begin position="185"/>
        <end position="214"/>
    </location>
</feature>
<feature type="region of interest" description="Disordered" evidence="1">
    <location>
        <begin position="282"/>
        <end position="315"/>
    </location>
</feature>
<dbReference type="EMBL" id="CM029049">
    <property type="protein sequence ID" value="KAG2573027.1"/>
    <property type="molecule type" value="Genomic_DNA"/>
</dbReference>
<evidence type="ECO:0000256" key="1">
    <source>
        <dbReference type="SAM" id="MobiDB-lite"/>
    </source>
</evidence>
<dbReference type="PANTHER" id="PTHR33170">
    <property type="entry name" value="DUF4283 DOMAIN-CONTAINING PROTEIN-RELATED"/>
    <property type="match status" value="1"/>
</dbReference>
<protein>
    <recommendedName>
        <fullName evidence="4">DUF4283 domain-containing protein</fullName>
    </recommendedName>
</protein>
<feature type="region of interest" description="Disordered" evidence="1">
    <location>
        <begin position="227"/>
        <end position="266"/>
    </location>
</feature>
<dbReference type="Proteomes" id="UP000823388">
    <property type="component" value="Chromosome 7K"/>
</dbReference>
<name>A0A8T0QD70_PANVG</name>
<organism evidence="2 3">
    <name type="scientific">Panicum virgatum</name>
    <name type="common">Blackwell switchgrass</name>
    <dbReference type="NCBI Taxonomy" id="38727"/>
    <lineage>
        <taxon>Eukaryota</taxon>
        <taxon>Viridiplantae</taxon>
        <taxon>Streptophyta</taxon>
        <taxon>Embryophyta</taxon>
        <taxon>Tracheophyta</taxon>
        <taxon>Spermatophyta</taxon>
        <taxon>Magnoliopsida</taxon>
        <taxon>Liliopsida</taxon>
        <taxon>Poales</taxon>
        <taxon>Poaceae</taxon>
        <taxon>PACMAD clade</taxon>
        <taxon>Panicoideae</taxon>
        <taxon>Panicodae</taxon>
        <taxon>Paniceae</taxon>
        <taxon>Panicinae</taxon>
        <taxon>Panicum</taxon>
        <taxon>Panicum sect. Hiantes</taxon>
    </lineage>
</organism>
<evidence type="ECO:0000313" key="2">
    <source>
        <dbReference type="EMBL" id="KAG2573027.1"/>
    </source>
</evidence>
<gene>
    <name evidence="2" type="ORF">PVAP13_7KG221300</name>
</gene>
<accession>A0A8T0QD70</accession>
<keyword evidence="3" id="KW-1185">Reference proteome</keyword>
<reference evidence="2" key="1">
    <citation type="submission" date="2020-05" db="EMBL/GenBank/DDBJ databases">
        <title>WGS assembly of Panicum virgatum.</title>
        <authorList>
            <person name="Lovell J.T."/>
            <person name="Jenkins J."/>
            <person name="Shu S."/>
            <person name="Juenger T.E."/>
            <person name="Schmutz J."/>
        </authorList>
    </citation>
    <scope>NUCLEOTIDE SEQUENCE</scope>
    <source>
        <strain evidence="2">AP13</strain>
    </source>
</reference>
<dbReference type="PANTHER" id="PTHR33170:SF2">
    <property type="entry name" value="OS12G0531500 PROTEIN"/>
    <property type="match status" value="1"/>
</dbReference>
<sequence>MLGYGFPKQGFFNLKVPGTHFQQSAGNMARIQIISGDASVNKVEEELKNLVDSKWDWKVQQAGAQEYLVSFPNKTFLDALSKSISIELALHNLRAKVTKSELAPGATSMLQTGWVKMYNVPDCARNVDSVKAIAELAGEVVVVDELSLIGEGPIRVKLNGRDISKLKGFVQVFINKAGYEVRFAPEGMEGKSQPKMIPPKKIDDDSEEDEDDNVRDTELEWEKMKRQFEAKEKSSHLEKQSGGSSYKGKTQQLAETQLDNKLNGDTPSLEIIQINIPEHRALTSLPSTGGGGIGLSRLNAADGRPPLTAKSDRVP</sequence>
<evidence type="ECO:0000313" key="3">
    <source>
        <dbReference type="Proteomes" id="UP000823388"/>
    </source>
</evidence>
<comment type="caution">
    <text evidence="2">The sequence shown here is derived from an EMBL/GenBank/DDBJ whole genome shotgun (WGS) entry which is preliminary data.</text>
</comment>
<feature type="compositionally biased region" description="Acidic residues" evidence="1">
    <location>
        <begin position="204"/>
        <end position="213"/>
    </location>
</feature>
<dbReference type="AlphaFoldDB" id="A0A8T0QD70"/>
<feature type="compositionally biased region" description="Basic and acidic residues" evidence="1">
    <location>
        <begin position="227"/>
        <end position="239"/>
    </location>
</feature>
<evidence type="ECO:0008006" key="4">
    <source>
        <dbReference type="Google" id="ProtNLM"/>
    </source>
</evidence>
<proteinExistence type="predicted"/>
<feature type="compositionally biased region" description="Polar residues" evidence="1">
    <location>
        <begin position="241"/>
        <end position="266"/>
    </location>
</feature>